<feature type="compositionally biased region" description="Polar residues" evidence="1">
    <location>
        <begin position="87"/>
        <end position="108"/>
    </location>
</feature>
<dbReference type="Proteomes" id="UP001603857">
    <property type="component" value="Unassembled WGS sequence"/>
</dbReference>
<reference evidence="2 3" key="1">
    <citation type="submission" date="2024-08" db="EMBL/GenBank/DDBJ databases">
        <title>Insights into the chromosomal genome structure of Flemingia macrophylla.</title>
        <authorList>
            <person name="Ding Y."/>
            <person name="Zhao Y."/>
            <person name="Bi W."/>
            <person name="Wu M."/>
            <person name="Zhao G."/>
            <person name="Gong Y."/>
            <person name="Li W."/>
            <person name="Zhang P."/>
        </authorList>
    </citation>
    <scope>NUCLEOTIDE SEQUENCE [LARGE SCALE GENOMIC DNA]</scope>
    <source>
        <strain evidence="2">DYQJB</strain>
        <tissue evidence="2">Leaf</tissue>
    </source>
</reference>
<sequence length="312" mass="34672">MGLGWSLLMVNTKLDYIVERCKAKSENTLQRGLLKATPLPRFPYFELFVMEDGDNILDAIYEGDSLDDVDDDVDMVDVEEGELVEPDSQNGLGQSSAGDVNEANQEPQSKNRKRRANKKKNKKKRKGLGSNAMDIDRFVLDTCGGIKEKKSYMVYAAVGCLGISALSDLVKEVLKPLRSRAVKSKRHVSTVTRSHLGFRHGTIDDLIHLASTPTPNATKIMKKAKEFEKQFRQPNVKQRPVLKKEDSSGVPFSYSGRENGNDSDSGVLASQIPNQHEPATSEVRPISVRDRLRVPVSYDDDLLAQNPVNLAT</sequence>
<evidence type="ECO:0000256" key="1">
    <source>
        <dbReference type="SAM" id="MobiDB-lite"/>
    </source>
</evidence>
<feature type="compositionally biased region" description="Basic residues" evidence="1">
    <location>
        <begin position="110"/>
        <end position="127"/>
    </location>
</feature>
<gene>
    <name evidence="2" type="ORF">Fmac_000536</name>
</gene>
<dbReference type="InterPro" id="IPR038092">
    <property type="entry name" value="PHAX_RNA-binding_sf"/>
</dbReference>
<organism evidence="2 3">
    <name type="scientific">Flemingia macrophylla</name>
    <dbReference type="NCBI Taxonomy" id="520843"/>
    <lineage>
        <taxon>Eukaryota</taxon>
        <taxon>Viridiplantae</taxon>
        <taxon>Streptophyta</taxon>
        <taxon>Embryophyta</taxon>
        <taxon>Tracheophyta</taxon>
        <taxon>Spermatophyta</taxon>
        <taxon>Magnoliopsida</taxon>
        <taxon>eudicotyledons</taxon>
        <taxon>Gunneridae</taxon>
        <taxon>Pentapetalae</taxon>
        <taxon>rosids</taxon>
        <taxon>fabids</taxon>
        <taxon>Fabales</taxon>
        <taxon>Fabaceae</taxon>
        <taxon>Papilionoideae</taxon>
        <taxon>50 kb inversion clade</taxon>
        <taxon>NPAAA clade</taxon>
        <taxon>indigoferoid/millettioid clade</taxon>
        <taxon>Phaseoleae</taxon>
        <taxon>Flemingia</taxon>
    </lineage>
</organism>
<evidence type="ECO:0000313" key="2">
    <source>
        <dbReference type="EMBL" id="KAL2346536.1"/>
    </source>
</evidence>
<evidence type="ECO:0000313" key="3">
    <source>
        <dbReference type="Proteomes" id="UP001603857"/>
    </source>
</evidence>
<dbReference type="EMBL" id="JBGMDY010000001">
    <property type="protein sequence ID" value="KAL2346536.1"/>
    <property type="molecule type" value="Genomic_DNA"/>
</dbReference>
<proteinExistence type="predicted"/>
<accession>A0ABD1NEN2</accession>
<dbReference type="AlphaFoldDB" id="A0ABD1NEN2"/>
<dbReference type="InterPro" id="IPR039047">
    <property type="entry name" value="PHAX"/>
</dbReference>
<dbReference type="PANTHER" id="PTHR13135">
    <property type="entry name" value="CYTOSOLIC RESINIFERATOXIN BINDING PROTEIN RBP-26"/>
    <property type="match status" value="1"/>
</dbReference>
<comment type="caution">
    <text evidence="2">The sequence shown here is derived from an EMBL/GenBank/DDBJ whole genome shotgun (WGS) entry which is preliminary data.</text>
</comment>
<name>A0ABD1NEN2_9FABA</name>
<keyword evidence="3" id="KW-1185">Reference proteome</keyword>
<feature type="region of interest" description="Disordered" evidence="1">
    <location>
        <begin position="82"/>
        <end position="128"/>
    </location>
</feature>
<protein>
    <submittedName>
        <fullName evidence="2">Uncharacterized protein</fullName>
    </submittedName>
</protein>
<feature type="region of interest" description="Disordered" evidence="1">
    <location>
        <begin position="230"/>
        <end position="287"/>
    </location>
</feature>
<dbReference type="Gene3D" id="1.10.10.1440">
    <property type="entry name" value="PHAX RNA-binding domain"/>
    <property type="match status" value="1"/>
</dbReference>
<dbReference type="PANTHER" id="PTHR13135:SF0">
    <property type="entry name" value="PHOSPHORYLATED ADAPTER RNA EXPORT PROTEIN"/>
    <property type="match status" value="1"/>
</dbReference>